<dbReference type="AlphaFoldDB" id="A0A1G2E2N1"/>
<dbReference type="EMBL" id="MHLZ01000033">
    <property type="protein sequence ID" value="OGZ19408.1"/>
    <property type="molecule type" value="Genomic_DNA"/>
</dbReference>
<reference evidence="2 3" key="1">
    <citation type="journal article" date="2016" name="Nat. Commun.">
        <title>Thousands of microbial genomes shed light on interconnected biogeochemical processes in an aquifer system.</title>
        <authorList>
            <person name="Anantharaman K."/>
            <person name="Brown C.T."/>
            <person name="Hug L.A."/>
            <person name="Sharon I."/>
            <person name="Castelle C.J."/>
            <person name="Probst A.J."/>
            <person name="Thomas B.C."/>
            <person name="Singh A."/>
            <person name="Wilkins M.J."/>
            <person name="Karaoz U."/>
            <person name="Brodie E.L."/>
            <person name="Williams K.H."/>
            <person name="Hubbard S.S."/>
            <person name="Banfield J.F."/>
        </authorList>
    </citation>
    <scope>NUCLEOTIDE SEQUENCE [LARGE SCALE GENOMIC DNA]</scope>
</reference>
<dbReference type="Proteomes" id="UP000177360">
    <property type="component" value="Unassembled WGS sequence"/>
</dbReference>
<keyword evidence="1" id="KW-0812">Transmembrane</keyword>
<accession>A0A1G2E2N1</accession>
<keyword evidence="1" id="KW-0472">Membrane</keyword>
<gene>
    <name evidence="2" type="ORF">A2626_02290</name>
</gene>
<organism evidence="2 3">
    <name type="scientific">Candidatus Nealsonbacteria bacterium RIFCSPHIGHO2_01_FULL_38_55</name>
    <dbReference type="NCBI Taxonomy" id="1801664"/>
    <lineage>
        <taxon>Bacteria</taxon>
        <taxon>Candidatus Nealsoniibacteriota</taxon>
    </lineage>
</organism>
<feature type="transmembrane region" description="Helical" evidence="1">
    <location>
        <begin position="33"/>
        <end position="53"/>
    </location>
</feature>
<comment type="caution">
    <text evidence="2">The sequence shown here is derived from an EMBL/GenBank/DDBJ whole genome shotgun (WGS) entry which is preliminary data.</text>
</comment>
<name>A0A1G2E2N1_9BACT</name>
<evidence type="ECO:0000313" key="3">
    <source>
        <dbReference type="Proteomes" id="UP000177360"/>
    </source>
</evidence>
<sequence>MDAQQIPADKNFADKNINIANIEDKINKIPRKIIIVAAVVLLIGLMAGGYYGWKIWKGAEILSNGEQTLEEIGDAVEKITESALKGVLPSIQINPLENRPDLNPADKANPFKDIKINPFE</sequence>
<evidence type="ECO:0000256" key="1">
    <source>
        <dbReference type="SAM" id="Phobius"/>
    </source>
</evidence>
<protein>
    <submittedName>
        <fullName evidence="2">Uncharacterized protein</fullName>
    </submittedName>
</protein>
<proteinExistence type="predicted"/>
<evidence type="ECO:0000313" key="2">
    <source>
        <dbReference type="EMBL" id="OGZ19408.1"/>
    </source>
</evidence>
<keyword evidence="1" id="KW-1133">Transmembrane helix</keyword>